<dbReference type="Gene3D" id="1.10.8.60">
    <property type="match status" value="1"/>
</dbReference>
<reference evidence="10" key="1">
    <citation type="submission" date="2018-12" db="EMBL/GenBank/DDBJ databases">
        <title>Bacillus chawlae sp. nov., Bacillus glennii sp. nov., and Bacillus saganii sp. nov. Isolated from the Vehicle Assembly Building at Kennedy Space Center where the Viking Spacecraft were Assembled.</title>
        <authorList>
            <person name="Seuylemezian A."/>
            <person name="Vaishampayan P."/>
        </authorList>
    </citation>
    <scope>NUCLEOTIDE SEQUENCE [LARGE SCALE GENOMIC DNA]</scope>
    <source>
        <strain evidence="10">DSM 13966</strain>
    </source>
</reference>
<evidence type="ECO:0000313" key="9">
    <source>
        <dbReference type="EMBL" id="RSD28874.1"/>
    </source>
</evidence>
<evidence type="ECO:0000313" key="10">
    <source>
        <dbReference type="Proteomes" id="UP000279911"/>
    </source>
</evidence>
<dbReference type="PROSITE" id="PS00675">
    <property type="entry name" value="SIGMA54_INTERACT_1"/>
    <property type="match status" value="1"/>
</dbReference>
<dbReference type="InterPro" id="IPR009057">
    <property type="entry name" value="Homeodomain-like_sf"/>
</dbReference>
<dbReference type="Pfam" id="PF25601">
    <property type="entry name" value="AAA_lid_14"/>
    <property type="match status" value="1"/>
</dbReference>
<name>A0A427TWU5_9BACI</name>
<evidence type="ECO:0000256" key="5">
    <source>
        <dbReference type="ARBA" id="ARBA00023163"/>
    </source>
</evidence>
<dbReference type="PANTHER" id="PTHR32071:SF57">
    <property type="entry name" value="C4-DICARBOXYLATE TRANSPORT TRANSCRIPTIONAL REGULATORY PROTEIN DCTD"/>
    <property type="match status" value="1"/>
</dbReference>
<dbReference type="SMART" id="SM00382">
    <property type="entry name" value="AAA"/>
    <property type="match status" value="1"/>
</dbReference>
<dbReference type="CDD" id="cd00130">
    <property type="entry name" value="PAS"/>
    <property type="match status" value="1"/>
</dbReference>
<evidence type="ECO:0000256" key="6">
    <source>
        <dbReference type="ARBA" id="ARBA00029500"/>
    </source>
</evidence>
<dbReference type="SUPFAM" id="SSF52540">
    <property type="entry name" value="P-loop containing nucleoside triphosphate hydrolases"/>
    <property type="match status" value="1"/>
</dbReference>
<dbReference type="PANTHER" id="PTHR32071">
    <property type="entry name" value="TRANSCRIPTIONAL REGULATORY PROTEIN"/>
    <property type="match status" value="1"/>
</dbReference>
<evidence type="ECO:0000256" key="1">
    <source>
        <dbReference type="ARBA" id="ARBA00022741"/>
    </source>
</evidence>
<dbReference type="FunFam" id="3.40.50.300:FF:000006">
    <property type="entry name" value="DNA-binding transcriptional regulator NtrC"/>
    <property type="match status" value="1"/>
</dbReference>
<proteinExistence type="predicted"/>
<keyword evidence="1" id="KW-0547">Nucleotide-binding</keyword>
<dbReference type="Gene3D" id="1.10.10.60">
    <property type="entry name" value="Homeodomain-like"/>
    <property type="match status" value="1"/>
</dbReference>
<dbReference type="PROSITE" id="PS00688">
    <property type="entry name" value="SIGMA54_INTERACT_3"/>
    <property type="match status" value="1"/>
</dbReference>
<organism evidence="9 10">
    <name type="scientific">Mesobacillus subterraneus</name>
    <dbReference type="NCBI Taxonomy" id="285983"/>
    <lineage>
        <taxon>Bacteria</taxon>
        <taxon>Bacillati</taxon>
        <taxon>Bacillota</taxon>
        <taxon>Bacilli</taxon>
        <taxon>Bacillales</taxon>
        <taxon>Bacillaceae</taxon>
        <taxon>Mesobacillus</taxon>
    </lineage>
</organism>
<evidence type="ECO:0000256" key="3">
    <source>
        <dbReference type="ARBA" id="ARBA00022840"/>
    </source>
</evidence>
<dbReference type="GO" id="GO:0005524">
    <property type="term" value="F:ATP binding"/>
    <property type="evidence" value="ECO:0007669"/>
    <property type="project" value="UniProtKB-KW"/>
</dbReference>
<dbReference type="EMBL" id="RSFW01000006">
    <property type="protein sequence ID" value="RSD28874.1"/>
    <property type="molecule type" value="Genomic_DNA"/>
</dbReference>
<dbReference type="Gene3D" id="3.30.450.20">
    <property type="entry name" value="PAS domain"/>
    <property type="match status" value="1"/>
</dbReference>
<feature type="domain" description="Sigma-54 factor interaction" evidence="7">
    <location>
        <begin position="214"/>
        <end position="443"/>
    </location>
</feature>
<dbReference type="SMART" id="SM00091">
    <property type="entry name" value="PAS"/>
    <property type="match status" value="1"/>
</dbReference>
<accession>A0A427TWU5</accession>
<dbReference type="Pfam" id="PF00989">
    <property type="entry name" value="PAS"/>
    <property type="match status" value="1"/>
</dbReference>
<dbReference type="InterPro" id="IPR025662">
    <property type="entry name" value="Sigma_54_int_dom_ATP-bd_1"/>
</dbReference>
<dbReference type="PROSITE" id="PS50112">
    <property type="entry name" value="PAS"/>
    <property type="match status" value="1"/>
</dbReference>
<evidence type="ECO:0000259" key="8">
    <source>
        <dbReference type="PROSITE" id="PS50112"/>
    </source>
</evidence>
<dbReference type="InterPro" id="IPR058031">
    <property type="entry name" value="AAA_lid_NorR"/>
</dbReference>
<evidence type="ECO:0000259" key="7">
    <source>
        <dbReference type="PROSITE" id="PS50045"/>
    </source>
</evidence>
<dbReference type="InterPro" id="IPR035965">
    <property type="entry name" value="PAS-like_dom_sf"/>
</dbReference>
<dbReference type="NCBIfam" id="TIGR00229">
    <property type="entry name" value="sensory_box"/>
    <property type="match status" value="1"/>
</dbReference>
<sequence>MQLFISSGRDFLEVVDEHVEAKGYFTITNLHEAIEKGRINEEISGLMSTSTLSRVQPELPNSSDSEYTRIISSDAFTEIINSSYDGIYITDGNGITLKVNKAYERITGIEQEQLVGFHMDDLVKAGYISKSVSTQVIKEKRPITMMQTLHNKRNVIVSGTPIYDKNKKVLYVINNVRDITELIHLKHEIEDLQEIRNLQQSSRVLNSDGYDLDSIIQTDETKKVYELAMHVAKTDVKVLLFGETGVGKTLIAKYIHKNSTRSTGSFIEVNCGAFPANLIEAELFGYEPGAFTGASAKGKKGLLEIADQGTLFLDEIGDLPLELQVKLLKVIDEQKFIPVGSTKTKEVDVRFIAATHKDLKQMVKEGTFREDLFYRLSVVPITIPALRERKKELIPLIDHYLRLFNQKYEYEKTISIEALDSLVEYKWPGNIRQLMNIIERLVVTTMPDEIGIRDLPEELRDLPPHTPVTRTYIMPLRTAVEHLERDLIKRALKKYRTTRKAADALQVSQGTIVQKMKKWNLSD</sequence>
<dbReference type="InterPro" id="IPR002078">
    <property type="entry name" value="Sigma_54_int"/>
</dbReference>
<dbReference type="InterPro" id="IPR013767">
    <property type="entry name" value="PAS_fold"/>
</dbReference>
<evidence type="ECO:0000256" key="4">
    <source>
        <dbReference type="ARBA" id="ARBA00023015"/>
    </source>
</evidence>
<dbReference type="InterPro" id="IPR000014">
    <property type="entry name" value="PAS"/>
</dbReference>
<keyword evidence="3" id="KW-0067">ATP-binding</keyword>
<protein>
    <recommendedName>
        <fullName evidence="6">HTH-type transcriptional regulatory protein TyrR</fullName>
    </recommendedName>
</protein>
<feature type="domain" description="PAS" evidence="8">
    <location>
        <begin position="72"/>
        <end position="116"/>
    </location>
</feature>
<dbReference type="Pfam" id="PF00158">
    <property type="entry name" value="Sigma54_activat"/>
    <property type="match status" value="1"/>
</dbReference>
<dbReference type="GO" id="GO:0006355">
    <property type="term" value="P:regulation of DNA-templated transcription"/>
    <property type="evidence" value="ECO:0007669"/>
    <property type="project" value="InterPro"/>
</dbReference>
<gene>
    <name evidence="9" type="ORF">EJA10_03265</name>
</gene>
<dbReference type="InterPro" id="IPR025944">
    <property type="entry name" value="Sigma_54_int_dom_CS"/>
</dbReference>
<dbReference type="Pfam" id="PF18024">
    <property type="entry name" value="HTH_50"/>
    <property type="match status" value="1"/>
</dbReference>
<dbReference type="OrthoDB" id="9771372at2"/>
<dbReference type="Gene3D" id="3.40.50.300">
    <property type="entry name" value="P-loop containing nucleotide triphosphate hydrolases"/>
    <property type="match status" value="1"/>
</dbReference>
<dbReference type="Proteomes" id="UP000279911">
    <property type="component" value="Unassembled WGS sequence"/>
</dbReference>
<dbReference type="AlphaFoldDB" id="A0A427TWU5"/>
<keyword evidence="2" id="KW-0058">Aromatic hydrocarbons catabolism</keyword>
<dbReference type="InterPro" id="IPR030828">
    <property type="entry name" value="HTH_TyrR"/>
</dbReference>
<dbReference type="PROSITE" id="PS50045">
    <property type="entry name" value="SIGMA54_INTERACT_4"/>
    <property type="match status" value="1"/>
</dbReference>
<comment type="caution">
    <text evidence="9">The sequence shown here is derived from an EMBL/GenBank/DDBJ whole genome shotgun (WGS) entry which is preliminary data.</text>
</comment>
<dbReference type="InterPro" id="IPR003593">
    <property type="entry name" value="AAA+_ATPase"/>
</dbReference>
<evidence type="ECO:0000256" key="2">
    <source>
        <dbReference type="ARBA" id="ARBA00022797"/>
    </source>
</evidence>
<keyword evidence="4" id="KW-0805">Transcription regulation</keyword>
<dbReference type="GO" id="GO:0003677">
    <property type="term" value="F:DNA binding"/>
    <property type="evidence" value="ECO:0007669"/>
    <property type="project" value="UniProtKB-KW"/>
</dbReference>
<dbReference type="CDD" id="cd00009">
    <property type="entry name" value="AAA"/>
    <property type="match status" value="1"/>
</dbReference>
<dbReference type="SUPFAM" id="SSF55785">
    <property type="entry name" value="PYP-like sensor domain (PAS domain)"/>
    <property type="match status" value="1"/>
</dbReference>
<keyword evidence="5" id="KW-0804">Transcription</keyword>
<dbReference type="SUPFAM" id="SSF46689">
    <property type="entry name" value="Homeodomain-like"/>
    <property type="match status" value="1"/>
</dbReference>
<dbReference type="InterPro" id="IPR027417">
    <property type="entry name" value="P-loop_NTPase"/>
</dbReference>